<dbReference type="FunFam" id="1.20.120.230:FF:000002">
    <property type="entry name" value="Talin 2"/>
    <property type="match status" value="1"/>
</dbReference>
<dbReference type="InterPro" id="IPR035964">
    <property type="entry name" value="I/LWEQ_dom_sf"/>
</dbReference>
<dbReference type="EMBL" id="BLKM01011326">
    <property type="protein sequence ID" value="GFG32828.1"/>
    <property type="molecule type" value="Genomic_DNA"/>
</dbReference>
<dbReference type="SUPFAM" id="SSF47220">
    <property type="entry name" value="alpha-catenin/vinculin-like"/>
    <property type="match status" value="3"/>
</dbReference>
<feature type="domain" description="Talin 1-like rod-segment" evidence="3">
    <location>
        <begin position="458"/>
        <end position="588"/>
    </location>
</feature>
<comment type="subcellular location">
    <subcellularLocation>
        <location evidence="1">Cytoplasm</location>
    </subcellularLocation>
</comment>
<proteinExistence type="predicted"/>
<feature type="non-terminal residue" evidence="5">
    <location>
        <position position="588"/>
    </location>
</feature>
<feature type="domain" description="Talin IBS2B" evidence="4">
    <location>
        <begin position="89"/>
        <end position="202"/>
    </location>
</feature>
<dbReference type="Gene3D" id="1.20.1420.10">
    <property type="entry name" value="Talin, central domain"/>
    <property type="match status" value="4"/>
</dbReference>
<dbReference type="GO" id="GO:0051015">
    <property type="term" value="F:actin filament binding"/>
    <property type="evidence" value="ECO:0007669"/>
    <property type="project" value="InterPro"/>
</dbReference>
<reference evidence="6" key="1">
    <citation type="submission" date="2020-01" db="EMBL/GenBank/DDBJ databases">
        <title>Draft genome sequence of the Termite Coptotermes fromosanus.</title>
        <authorList>
            <person name="Itakura S."/>
            <person name="Yosikawa Y."/>
            <person name="Umezawa K."/>
        </authorList>
    </citation>
    <scope>NUCLEOTIDE SEQUENCE [LARGE SCALE GENOMIC DNA]</scope>
</reference>
<protein>
    <submittedName>
        <fullName evidence="5">Uncharacterized protein</fullName>
    </submittedName>
</protein>
<dbReference type="InterPro" id="IPR054082">
    <property type="entry name" value="Talin_IBS2B"/>
</dbReference>
<dbReference type="InParanoid" id="A0A6L2PQJ1"/>
<dbReference type="GO" id="GO:0005925">
    <property type="term" value="C:focal adhesion"/>
    <property type="evidence" value="ECO:0007669"/>
    <property type="project" value="TreeGrafter"/>
</dbReference>
<dbReference type="GO" id="GO:0005178">
    <property type="term" value="F:integrin binding"/>
    <property type="evidence" value="ECO:0007669"/>
    <property type="project" value="TreeGrafter"/>
</dbReference>
<dbReference type="OrthoDB" id="10262320at2759"/>
<dbReference type="SUPFAM" id="SSF109885">
    <property type="entry name" value="I/LWEQ domain"/>
    <property type="match status" value="1"/>
</dbReference>
<dbReference type="PANTHER" id="PTHR19981">
    <property type="entry name" value="TALIN"/>
    <property type="match status" value="1"/>
</dbReference>
<evidence type="ECO:0000313" key="5">
    <source>
        <dbReference type="EMBL" id="GFG32828.1"/>
    </source>
</evidence>
<keyword evidence="6" id="KW-1185">Reference proteome</keyword>
<gene>
    <name evidence="5" type="ORF">Cfor_07927</name>
</gene>
<dbReference type="GO" id="GO:0005886">
    <property type="term" value="C:plasma membrane"/>
    <property type="evidence" value="ECO:0007669"/>
    <property type="project" value="TreeGrafter"/>
</dbReference>
<evidence type="ECO:0000256" key="1">
    <source>
        <dbReference type="ARBA" id="ARBA00004496"/>
    </source>
</evidence>
<dbReference type="InterPro" id="IPR036723">
    <property type="entry name" value="Alpha-catenin/vinculin-like_sf"/>
</dbReference>
<evidence type="ECO:0000259" key="4">
    <source>
        <dbReference type="Pfam" id="PF21896"/>
    </source>
</evidence>
<keyword evidence="2" id="KW-0963">Cytoplasm</keyword>
<evidence type="ECO:0000313" key="6">
    <source>
        <dbReference type="Proteomes" id="UP000502823"/>
    </source>
</evidence>
<dbReference type="GO" id="GO:0030036">
    <property type="term" value="P:actin cytoskeleton organization"/>
    <property type="evidence" value="ECO:0007669"/>
    <property type="project" value="TreeGrafter"/>
</dbReference>
<accession>A0A6L2PQJ1</accession>
<dbReference type="InterPro" id="IPR054060">
    <property type="entry name" value="TLN1-like_RS"/>
</dbReference>
<organism evidence="5 6">
    <name type="scientific">Coptotermes formosanus</name>
    <name type="common">Formosan subterranean termite</name>
    <dbReference type="NCBI Taxonomy" id="36987"/>
    <lineage>
        <taxon>Eukaryota</taxon>
        <taxon>Metazoa</taxon>
        <taxon>Ecdysozoa</taxon>
        <taxon>Arthropoda</taxon>
        <taxon>Hexapoda</taxon>
        <taxon>Insecta</taxon>
        <taxon>Pterygota</taxon>
        <taxon>Neoptera</taxon>
        <taxon>Polyneoptera</taxon>
        <taxon>Dictyoptera</taxon>
        <taxon>Blattodea</taxon>
        <taxon>Blattoidea</taxon>
        <taxon>Termitoidae</taxon>
        <taxon>Rhinotermitidae</taxon>
        <taxon>Coptotermes</taxon>
    </lineage>
</organism>
<feature type="non-terminal residue" evidence="5">
    <location>
        <position position="1"/>
    </location>
</feature>
<dbReference type="GO" id="GO:0005737">
    <property type="term" value="C:cytoplasm"/>
    <property type="evidence" value="ECO:0007669"/>
    <property type="project" value="UniProtKB-SubCell"/>
</dbReference>
<feature type="domain" description="Talin IBS2B" evidence="4">
    <location>
        <begin position="1"/>
        <end position="56"/>
    </location>
</feature>
<dbReference type="GO" id="GO:0098609">
    <property type="term" value="P:cell-cell adhesion"/>
    <property type="evidence" value="ECO:0007669"/>
    <property type="project" value="TreeGrafter"/>
</dbReference>
<feature type="domain" description="Talin IBS2B" evidence="4">
    <location>
        <begin position="263"/>
        <end position="380"/>
    </location>
</feature>
<evidence type="ECO:0000256" key="2">
    <source>
        <dbReference type="ARBA" id="ARBA00022490"/>
    </source>
</evidence>
<dbReference type="Gene3D" id="1.20.120.230">
    <property type="entry name" value="Alpha-catenin/vinculin-like"/>
    <property type="match status" value="1"/>
</dbReference>
<dbReference type="InterPro" id="IPR037438">
    <property type="entry name" value="Talin1/2-RS"/>
</dbReference>
<sequence>IISSADDVMDRSLRLIEEARQALKNPESPHNASNLTQVAKDVSQALNKCVGCLPGQKDVDEAIHSITDASQILDRGEFPHSNKSYGQLQQELNSAAANLNDASADVVSSVRSPTQLAASSRTFGTAFGDLLGVSMEMAGQTKVKVQGQMVVSLKNVSMVSSKLLVTAKSVAADPSAPNARNQLAAAARAVTDSINYLIDVCTSAAPGQKECDNAIRKIQSMRPLLDNPMEPHNDSTYFECLDTVMEKSKSLEPSSVAGRPGLVDQAQFARAAQSIQTACQHLTTPTTNQQQVLSAATVIAKHTSSLCNACRVASSKTTNPVAKRHFVQSAKDVANSTANLVKEIKALDQDYSEQNRESCAAATKPLLDAVDSLCTFAGSPEFASQPAKISVGARAAQEPILSSGRAIIDGSCAMVRAAKSLAVSPRDPPTWQLLASHSKSVSDSIKKLVTSIRDKAPGQKECDDAIEKLSSRIRDLDQTSLAAVSQSLPPRRDNTLQGFTDQMESSASEIAEKLEPVRAAAKYEAENIGHAVNQMVLYFEPLVAGAIGAASNMVHSKQQMVLLDQTKTVAECALQLVYATKEGGGNPK</sequence>
<dbReference type="Proteomes" id="UP000502823">
    <property type="component" value="Unassembled WGS sequence"/>
</dbReference>
<dbReference type="PANTHER" id="PTHR19981:SF1">
    <property type="entry name" value="RHEA, ISOFORM B"/>
    <property type="match status" value="1"/>
</dbReference>
<evidence type="ECO:0000259" key="3">
    <source>
        <dbReference type="Pfam" id="PF21865"/>
    </source>
</evidence>
<dbReference type="CDD" id="cd12150">
    <property type="entry name" value="talin-RS"/>
    <property type="match status" value="1"/>
</dbReference>
<name>A0A6L2PQJ1_COPFO</name>
<dbReference type="Pfam" id="PF21896">
    <property type="entry name" value="Talin_IBS2B"/>
    <property type="match status" value="3"/>
</dbReference>
<dbReference type="AlphaFoldDB" id="A0A6L2PQJ1"/>
<comment type="caution">
    <text evidence="5">The sequence shown here is derived from an EMBL/GenBank/DDBJ whole genome shotgun (WGS) entry which is preliminary data.</text>
</comment>
<dbReference type="Pfam" id="PF21865">
    <property type="entry name" value="TLN1-like_RS"/>
    <property type="match status" value="1"/>
</dbReference>